<dbReference type="EMBL" id="JBCDNA010000001">
    <property type="protein sequence ID" value="MEL4454682.1"/>
    <property type="molecule type" value="Genomic_DNA"/>
</dbReference>
<dbReference type="Pfam" id="PF19276">
    <property type="entry name" value="HD_assoc_2"/>
    <property type="match status" value="1"/>
</dbReference>
<keyword evidence="3" id="KW-1185">Reference proteome</keyword>
<dbReference type="InterPro" id="IPR045509">
    <property type="entry name" value="HD_assoc_2"/>
</dbReference>
<dbReference type="InterPro" id="IPR050135">
    <property type="entry name" value="dGTPase-like"/>
</dbReference>
<name>A0ABU9KWX8_9FLAO</name>
<evidence type="ECO:0000313" key="2">
    <source>
        <dbReference type="EMBL" id="MEL4454682.1"/>
    </source>
</evidence>
<dbReference type="RefSeq" id="WP_342158283.1">
    <property type="nucleotide sequence ID" value="NZ_JBCDNA010000001.1"/>
</dbReference>
<dbReference type="Gene3D" id="1.10.3210.10">
    <property type="entry name" value="Hypothetical protein af1432"/>
    <property type="match status" value="1"/>
</dbReference>
<evidence type="ECO:0000313" key="3">
    <source>
        <dbReference type="Proteomes" id="UP001474120"/>
    </source>
</evidence>
<gene>
    <name evidence="2" type="ORF">AABB81_02150</name>
</gene>
<accession>A0ABU9KWX8</accession>
<sequence length="406" mass="47433">MKKLKIFNDPIYGFITVRNPLIYKIIEHPYFQRLRRISQMGLSYLVYPGAHHTRFHHVLGCTYLMQMAVETLRLKNVEISDKEEEALNLAILMHDIGHGPFSHALEHSLITGVGHEKVSLRFMELLNEEYNGALELAIKVFKGEYHRKFMNQLISGQLDMDRLDYLKRDSFYSGVAEGNINVERLITMLHVRNDELVVEFKGIYSVEKFIMARRFMYWQVYLHKTGIVAERVLVKILKRARELLTEGDKLECSGTLNVFLEQKINETAFNKEKLITFSQLDDYDVMSALKGWVSHPDKILSYLSNSIVNRRLPKIEMRNDPFEPGYVEKIRSKVKDALNLDPKELDYVVYHGTVENKAYDQEKEQIKIMYKNGEQKDIIKASDSSSIEALSMTVRKYYLCYPKKLL</sequence>
<organism evidence="2 3">
    <name type="scientific">Lutimonas vermicola</name>
    <dbReference type="NCBI Taxonomy" id="414288"/>
    <lineage>
        <taxon>Bacteria</taxon>
        <taxon>Pseudomonadati</taxon>
        <taxon>Bacteroidota</taxon>
        <taxon>Flavobacteriia</taxon>
        <taxon>Flavobacteriales</taxon>
        <taxon>Flavobacteriaceae</taxon>
        <taxon>Lutimonas</taxon>
    </lineage>
</organism>
<protein>
    <submittedName>
        <fullName evidence="2">HD domain-containing protein</fullName>
    </submittedName>
</protein>
<dbReference type="CDD" id="cd00077">
    <property type="entry name" value="HDc"/>
    <property type="match status" value="1"/>
</dbReference>
<dbReference type="InterPro" id="IPR006674">
    <property type="entry name" value="HD_domain"/>
</dbReference>
<dbReference type="InterPro" id="IPR003607">
    <property type="entry name" value="HD/PDEase_dom"/>
</dbReference>
<dbReference type="SUPFAM" id="SSF109604">
    <property type="entry name" value="HD-domain/PDEase-like"/>
    <property type="match status" value="1"/>
</dbReference>
<dbReference type="SMART" id="SM00471">
    <property type="entry name" value="HDc"/>
    <property type="match status" value="1"/>
</dbReference>
<dbReference type="Proteomes" id="UP001474120">
    <property type="component" value="Unassembled WGS sequence"/>
</dbReference>
<evidence type="ECO:0000259" key="1">
    <source>
        <dbReference type="SMART" id="SM00471"/>
    </source>
</evidence>
<dbReference type="Pfam" id="PF01966">
    <property type="entry name" value="HD"/>
    <property type="match status" value="1"/>
</dbReference>
<feature type="domain" description="HD/PDEase" evidence="1">
    <location>
        <begin position="50"/>
        <end position="175"/>
    </location>
</feature>
<dbReference type="PANTHER" id="PTHR11373:SF4">
    <property type="entry name" value="DEOXYNUCLEOSIDE TRIPHOSPHATE TRIPHOSPHOHYDROLASE SAMHD1"/>
    <property type="match status" value="1"/>
</dbReference>
<reference evidence="2 3" key="1">
    <citation type="submission" date="2024-04" db="EMBL/GenBank/DDBJ databases">
        <title>whole genome sequencing of Lutimonas vermicola strain IMCC1616.</title>
        <authorList>
            <person name="Bae S.S."/>
        </authorList>
    </citation>
    <scope>NUCLEOTIDE SEQUENCE [LARGE SCALE GENOMIC DNA]</scope>
    <source>
        <strain evidence="2 3">IMCC1616</strain>
    </source>
</reference>
<proteinExistence type="predicted"/>
<dbReference type="PANTHER" id="PTHR11373">
    <property type="entry name" value="DEOXYNUCLEOSIDE TRIPHOSPHATE TRIPHOSPHOHYDROLASE"/>
    <property type="match status" value="1"/>
</dbReference>
<comment type="caution">
    <text evidence="2">The sequence shown here is derived from an EMBL/GenBank/DDBJ whole genome shotgun (WGS) entry which is preliminary data.</text>
</comment>